<keyword evidence="4 6" id="KW-0472">Membrane</keyword>
<feature type="region of interest" description="Disordered" evidence="5">
    <location>
        <begin position="133"/>
        <end position="161"/>
    </location>
</feature>
<dbReference type="EMBL" id="BAABIS010000001">
    <property type="protein sequence ID" value="GAA4854694.1"/>
    <property type="molecule type" value="Genomic_DNA"/>
</dbReference>
<keyword evidence="8" id="KW-1185">Reference proteome</keyword>
<evidence type="ECO:0000256" key="3">
    <source>
        <dbReference type="ARBA" id="ARBA00022989"/>
    </source>
</evidence>
<feature type="transmembrane region" description="Helical" evidence="6">
    <location>
        <begin position="273"/>
        <end position="295"/>
    </location>
</feature>
<proteinExistence type="predicted"/>
<dbReference type="PANTHER" id="PTHR39157:SF1">
    <property type="entry name" value="DOXX FAMILY PROTEIN"/>
    <property type="match status" value="1"/>
</dbReference>
<name>A0ABP9DUM4_9ACTN</name>
<evidence type="ECO:0000256" key="1">
    <source>
        <dbReference type="ARBA" id="ARBA00004141"/>
    </source>
</evidence>
<comment type="subcellular location">
    <subcellularLocation>
        <location evidence="1">Membrane</location>
        <topology evidence="1">Multi-pass membrane protein</topology>
    </subcellularLocation>
</comment>
<dbReference type="Proteomes" id="UP001501752">
    <property type="component" value="Unassembled WGS sequence"/>
</dbReference>
<feature type="region of interest" description="Disordered" evidence="5">
    <location>
        <begin position="398"/>
        <end position="524"/>
    </location>
</feature>
<feature type="compositionally biased region" description="Gly residues" evidence="5">
    <location>
        <begin position="498"/>
        <end position="509"/>
    </location>
</feature>
<evidence type="ECO:0000313" key="8">
    <source>
        <dbReference type="Proteomes" id="UP001501752"/>
    </source>
</evidence>
<dbReference type="Pfam" id="PF07681">
    <property type="entry name" value="DoxX"/>
    <property type="match status" value="1"/>
</dbReference>
<accession>A0ABP9DUM4</accession>
<evidence type="ECO:0000256" key="5">
    <source>
        <dbReference type="SAM" id="MobiDB-lite"/>
    </source>
</evidence>
<feature type="transmembrane region" description="Helical" evidence="6">
    <location>
        <begin position="328"/>
        <end position="346"/>
    </location>
</feature>
<dbReference type="PANTHER" id="PTHR39157">
    <property type="entry name" value="INTEGRAL MEMBRANE PROTEIN-RELATED"/>
    <property type="match status" value="1"/>
</dbReference>
<feature type="transmembrane region" description="Helical" evidence="6">
    <location>
        <begin position="71"/>
        <end position="92"/>
    </location>
</feature>
<feature type="transmembrane region" description="Helical" evidence="6">
    <location>
        <begin position="209"/>
        <end position="231"/>
    </location>
</feature>
<reference evidence="8" key="1">
    <citation type="journal article" date="2019" name="Int. J. Syst. Evol. Microbiol.">
        <title>The Global Catalogue of Microorganisms (GCM) 10K type strain sequencing project: providing services to taxonomists for standard genome sequencing and annotation.</title>
        <authorList>
            <consortium name="The Broad Institute Genomics Platform"/>
            <consortium name="The Broad Institute Genome Sequencing Center for Infectious Disease"/>
            <person name="Wu L."/>
            <person name="Ma J."/>
        </authorList>
    </citation>
    <scope>NUCLEOTIDE SEQUENCE [LARGE SCALE GENOMIC DNA]</scope>
    <source>
        <strain evidence="8">JCM 13006</strain>
    </source>
</reference>
<feature type="transmembrane region" description="Helical" evidence="6">
    <location>
        <begin position="376"/>
        <end position="396"/>
    </location>
</feature>
<dbReference type="InterPro" id="IPR032808">
    <property type="entry name" value="DoxX"/>
</dbReference>
<evidence type="ECO:0000313" key="7">
    <source>
        <dbReference type="EMBL" id="GAA4854694.1"/>
    </source>
</evidence>
<keyword evidence="2 6" id="KW-0812">Transmembrane</keyword>
<feature type="compositionally biased region" description="Low complexity" evidence="5">
    <location>
        <begin position="445"/>
        <end position="483"/>
    </location>
</feature>
<sequence length="524" mass="52592">MGIPAGIDDGPGLNTVKVPSDPAKLSSTQASFRVRLAAPVAPLIDTPAGAAFGDPYGMQSLGGRPLVTPQVVVPASSVALAGVGAAGAVIAGSSAAPRRKARVVTTWSGQAAAGDLAATGLLDAVRLNTVPAPAQAPPGVEDTQPLHAVPRQASPPPGAEAPVVGVPEVLDEAVRVGANRAWAPDGELPEVPSMAGDSSKHAWYPGRRVDLGLVLLPLRIVLGGLSVYAGFSKLCDPVYFDGGERGSMMRWLSSLHPWKVAQPLLDFAMAHPVGSGLAVAFIEIVVGVLSILGLWQRAAAGIAMALSAALLFTVSWKAVPVYDTPDLIFLAAWSPLLIAGAPFGSLDGRIALEAWRRCGPGNPGGVRRRMVRRRSVVTAVVIGLTLLTGSMLGAAVRTGNTRTPVRPPTDFGSPMWPGNGPASPSPKPTPTPTPSKAPASPTPSPGASKSGGASTKPKPGTSPSSTGRQPTGGTTGGTTSTGHTGTGGGSSTPRSTPTGGGGGLIGGVLGSRPPLLGLSQSEGA</sequence>
<evidence type="ECO:0000256" key="4">
    <source>
        <dbReference type="ARBA" id="ARBA00023136"/>
    </source>
</evidence>
<comment type="caution">
    <text evidence="7">The sequence shown here is derived from an EMBL/GenBank/DDBJ whole genome shotgun (WGS) entry which is preliminary data.</text>
</comment>
<protein>
    <submittedName>
        <fullName evidence="7">DoxX family membrane protein</fullName>
    </submittedName>
</protein>
<evidence type="ECO:0000256" key="6">
    <source>
        <dbReference type="SAM" id="Phobius"/>
    </source>
</evidence>
<organism evidence="7 8">
    <name type="scientific">Kitasatospora terrestris</name>
    <dbReference type="NCBI Taxonomy" id="258051"/>
    <lineage>
        <taxon>Bacteria</taxon>
        <taxon>Bacillati</taxon>
        <taxon>Actinomycetota</taxon>
        <taxon>Actinomycetes</taxon>
        <taxon>Kitasatosporales</taxon>
        <taxon>Streptomycetaceae</taxon>
        <taxon>Kitasatospora</taxon>
    </lineage>
</organism>
<keyword evidence="3 6" id="KW-1133">Transmembrane helix</keyword>
<evidence type="ECO:0000256" key="2">
    <source>
        <dbReference type="ARBA" id="ARBA00022692"/>
    </source>
</evidence>
<feature type="compositionally biased region" description="Pro residues" evidence="5">
    <location>
        <begin position="423"/>
        <end position="444"/>
    </location>
</feature>
<feature type="transmembrane region" description="Helical" evidence="6">
    <location>
        <begin position="302"/>
        <end position="322"/>
    </location>
</feature>
<gene>
    <name evidence="7" type="ORF">GCM10023235_35170</name>
</gene>